<dbReference type="Gene3D" id="2.10.25.10">
    <property type="entry name" value="Laminin"/>
    <property type="match status" value="1"/>
</dbReference>
<feature type="disulfide bond" evidence="6">
    <location>
        <begin position="489"/>
        <end position="509"/>
    </location>
</feature>
<keyword evidence="7" id="KW-0245">EGF-like domain</keyword>
<feature type="disulfide bond" evidence="7">
    <location>
        <begin position="690"/>
        <end position="699"/>
    </location>
</feature>
<dbReference type="Pfam" id="PF08516">
    <property type="entry name" value="ADAM_CR"/>
    <property type="match status" value="1"/>
</dbReference>
<dbReference type="InterPro" id="IPR001590">
    <property type="entry name" value="Peptidase_M12B"/>
</dbReference>
<reference evidence="14 15" key="1">
    <citation type="submission" date="2014-07" db="EMBL/GenBank/DDBJ databases">
        <title>Genomic and transcriptomic analysis on Apis cerana provide comprehensive insights into honey bee biology.</title>
        <authorList>
            <person name="Diao Q."/>
            <person name="Sun L."/>
            <person name="Zheng H."/>
            <person name="Zheng H."/>
            <person name="Xu S."/>
            <person name="Wang S."/>
            <person name="Zeng Z."/>
            <person name="Hu F."/>
            <person name="Su S."/>
            <person name="Wu J."/>
        </authorList>
    </citation>
    <scope>NUCLEOTIDE SEQUENCE [LARGE SCALE GENOMIC DNA]</scope>
    <source>
        <tissue evidence="14">Pupae without intestine</tissue>
    </source>
</reference>
<dbReference type="InterPro" id="IPR000742">
    <property type="entry name" value="EGF"/>
</dbReference>
<dbReference type="FunFam" id="3.40.390.10:FF:000002">
    <property type="entry name" value="Disintegrin and metalloproteinase domain-containing protein 22"/>
    <property type="match status" value="1"/>
</dbReference>
<gene>
    <name evidence="14" type="ORF">APICC_09454</name>
</gene>
<dbReference type="SMART" id="SM00050">
    <property type="entry name" value="DISIN"/>
    <property type="match status" value="1"/>
</dbReference>
<keyword evidence="2 10" id="KW-0812">Transmembrane</keyword>
<evidence type="ECO:0000256" key="1">
    <source>
        <dbReference type="ARBA" id="ARBA00004167"/>
    </source>
</evidence>
<dbReference type="GO" id="GO:0046872">
    <property type="term" value="F:metal ion binding"/>
    <property type="evidence" value="ECO:0007669"/>
    <property type="project" value="UniProtKB-KW"/>
</dbReference>
<feature type="compositionally biased region" description="Basic and acidic residues" evidence="9">
    <location>
        <begin position="1094"/>
        <end position="1111"/>
    </location>
</feature>
<dbReference type="PROSITE" id="PS50215">
    <property type="entry name" value="ADAM_MEPRO"/>
    <property type="match status" value="1"/>
</dbReference>
<organism evidence="14 15">
    <name type="scientific">Apis cerana cerana</name>
    <name type="common">Oriental honeybee</name>
    <dbReference type="NCBI Taxonomy" id="94128"/>
    <lineage>
        <taxon>Eukaryota</taxon>
        <taxon>Metazoa</taxon>
        <taxon>Ecdysozoa</taxon>
        <taxon>Arthropoda</taxon>
        <taxon>Hexapoda</taxon>
        <taxon>Insecta</taxon>
        <taxon>Pterygota</taxon>
        <taxon>Neoptera</taxon>
        <taxon>Endopterygota</taxon>
        <taxon>Hymenoptera</taxon>
        <taxon>Apocrita</taxon>
        <taxon>Aculeata</taxon>
        <taxon>Apoidea</taxon>
        <taxon>Anthophila</taxon>
        <taxon>Apidae</taxon>
        <taxon>Apis</taxon>
    </lineage>
</organism>
<dbReference type="PROSITE" id="PS00022">
    <property type="entry name" value="EGF_1"/>
    <property type="match status" value="1"/>
</dbReference>
<keyword evidence="5 7" id="KW-1015">Disulfide bond</keyword>
<dbReference type="Proteomes" id="UP000242457">
    <property type="component" value="Unassembled WGS sequence"/>
</dbReference>
<dbReference type="GO" id="GO:0006508">
    <property type="term" value="P:proteolysis"/>
    <property type="evidence" value="ECO:0007669"/>
    <property type="project" value="InterPro"/>
</dbReference>
<dbReference type="SUPFAM" id="SSF55486">
    <property type="entry name" value="Metalloproteases ('zincins'), catalytic domain"/>
    <property type="match status" value="1"/>
</dbReference>
<dbReference type="InterPro" id="IPR018358">
    <property type="entry name" value="Disintegrin_CS"/>
</dbReference>
<dbReference type="OrthoDB" id="5951731at2759"/>
<feature type="region of interest" description="Disordered" evidence="9">
    <location>
        <begin position="1081"/>
        <end position="1115"/>
    </location>
</feature>
<dbReference type="Pfam" id="PF01421">
    <property type="entry name" value="Reprolysin"/>
    <property type="match status" value="1"/>
</dbReference>
<keyword evidence="4 10" id="KW-0472">Membrane</keyword>
<keyword evidence="15" id="KW-1185">Reference proteome</keyword>
<dbReference type="PROSITE" id="PS01186">
    <property type="entry name" value="EGF_2"/>
    <property type="match status" value="1"/>
</dbReference>
<dbReference type="AlphaFoldDB" id="A0A2A3ED20"/>
<dbReference type="Gene3D" id="3.40.390.10">
    <property type="entry name" value="Collagenase (Catalytic Domain)"/>
    <property type="match status" value="1"/>
</dbReference>
<dbReference type="InterPro" id="IPR036436">
    <property type="entry name" value="Disintegrin_dom_sf"/>
</dbReference>
<dbReference type="SUPFAM" id="SSF57552">
    <property type="entry name" value="Blood coagulation inhibitor (disintegrin)"/>
    <property type="match status" value="1"/>
</dbReference>
<dbReference type="PANTHER" id="PTHR11905:SF237">
    <property type="entry name" value="MIND-MELD, ISOFORM J"/>
    <property type="match status" value="1"/>
</dbReference>
<dbReference type="GO" id="GO:0007229">
    <property type="term" value="P:integrin-mediated signaling pathway"/>
    <property type="evidence" value="ECO:0007669"/>
    <property type="project" value="UniProtKB-KW"/>
</dbReference>
<proteinExistence type="predicted"/>
<dbReference type="STRING" id="94128.A0A2A3ED20"/>
<dbReference type="PROSITE" id="PS50214">
    <property type="entry name" value="DISINTEGRIN_2"/>
    <property type="match status" value="1"/>
</dbReference>
<dbReference type="InterPro" id="IPR001762">
    <property type="entry name" value="Disintegrin_dom"/>
</dbReference>
<feature type="binding site" evidence="8">
    <location>
        <position position="357"/>
    </location>
    <ligand>
        <name>Zn(2+)</name>
        <dbReference type="ChEBI" id="CHEBI:29105"/>
        <note>catalytic</note>
    </ligand>
</feature>
<feature type="domain" description="Peptidase M12B" evidence="13">
    <location>
        <begin position="234"/>
        <end position="423"/>
    </location>
</feature>
<comment type="caution">
    <text evidence="7">Lacks conserved residue(s) required for the propagation of feature annotation.</text>
</comment>
<evidence type="ECO:0000256" key="6">
    <source>
        <dbReference type="PROSITE-ProRule" id="PRU00068"/>
    </source>
</evidence>
<feature type="binding site" evidence="8">
    <location>
        <position position="367"/>
    </location>
    <ligand>
        <name>Zn(2+)</name>
        <dbReference type="ChEBI" id="CHEBI:29105"/>
        <note>catalytic</note>
    </ligand>
</feature>
<keyword evidence="3 10" id="KW-1133">Transmembrane helix</keyword>
<evidence type="ECO:0000256" key="10">
    <source>
        <dbReference type="SAM" id="Phobius"/>
    </source>
</evidence>
<dbReference type="InterPro" id="IPR034027">
    <property type="entry name" value="Reprolysin_adamalysin"/>
</dbReference>
<feature type="domain" description="EGF-like" evidence="11">
    <location>
        <begin position="663"/>
        <end position="700"/>
    </location>
</feature>
<evidence type="ECO:0000256" key="4">
    <source>
        <dbReference type="ARBA" id="ARBA00023136"/>
    </source>
</evidence>
<evidence type="ECO:0000313" key="14">
    <source>
        <dbReference type="EMBL" id="PBC29627.1"/>
    </source>
</evidence>
<protein>
    <submittedName>
        <fullName evidence="14">Disintegrin and metalloproteinase domain-containing protein</fullName>
    </submittedName>
</protein>
<dbReference type="GO" id="GO:0016020">
    <property type="term" value="C:membrane"/>
    <property type="evidence" value="ECO:0007669"/>
    <property type="project" value="UniProtKB-SubCell"/>
</dbReference>
<name>A0A2A3ED20_APICC</name>
<dbReference type="PRINTS" id="PR00289">
    <property type="entry name" value="DISINTEGRIN"/>
</dbReference>
<dbReference type="PROSITE" id="PS00427">
    <property type="entry name" value="DISINTEGRIN_1"/>
    <property type="match status" value="1"/>
</dbReference>
<sequence>MYSKRKISRRQWGFSWGCICKEHYAALRVNQLFRINVNSELDFRNYYIMDIREAERLLQEYRQNQELVQNIGAHYYQIIYPVQLRHHEKMGISTREVSVSKFPQRGYGEGGYQNVKGRMREIEHCYYHGTVRDYPGASAAFHTCNGVSGVIHLGNETFVIHPFYGGDLSYFIRSLSMVIGRQSARNVSSKAMGVKKVPITVIIVKGKRDDVIEASFEELALNSLHPSRRTRFEKRNGSTRAEVVHDAIQVANIADMYFRTLNTRVSVIYIETWQGINQAEIATGMDIDLALLNLNDYMMRTMFRVPRDTTQLLTGETFAGGESGVAIPSTICKQKSVGISVDLNTYEPHLLAGTMAHMIGHNIGMSHDDGRSECICREWHGCIMAQSIVGLENVQPYTFSECSKTDYIEVLRSGNGFCLLNKPNEVEVRRSCGNRVIDEGEQCDCGSIEECHEYDPCCDPITCRLTSEAQCATGPCCSDCKLLARGVVCRESTNECDLPEVCTGETGQCPTDVYKKNGNPCSNNDGYCYNGVCPALNLQCEQIWGYGGVAADQQCFEQFNSKGSLSGHCGTDSSGHYIKCELENVRCGSLQCQQGRKLPTVAGIDHSRTIISIKGEEYECKSTTGKVEGSEMPGMGLVRDGTSCGDNLICVNQTCMSLYPLIGNERCPSNHNNHECSGNGVCTNLNNCYCNLGWSGPDCSIEQDIPTAPPITSSTEAAGKNGTDTKLVKKETPYETTNNTLSTGTMVLILVGVVKGVFICFALMAVCYRYSSKKIKFLSGFDQRLSLSKSVLLLSISLLRLYIVLFLMGTAAEDDLTRVALRPAAGVPFDWLSVFCSYACDHRSLRKSTVQKYDQPYVKKPPQRGYSGVSGNHHPGHAVLDNVNNKILTFSSMPNCRETRNEVRMILNLTLEEHKSQVKRPGMSEEDGDTGADEVVSFIDLPNNLTKLPEKGILKKHGGYGIVMVDEPIRISMGGGAVASVERTLDQLNGYHEHIIEALRMAANQRETSGTTSAPMDDEALTEPLTELLTEPLPECYPTDSYRKDIIKHIDNQADEEYEEYVPSCGVIRIRNLEDLIKQLERHSARNRSPSGSEDMRMSESEADRPYRKDSSVCSESSQGKMIDLSTMPLRILMIFKCKSILCANRAKGTDSISYVEAEDVAAAVTIPTVDIVNHRLEVLTGPISTLNTPIKCTRRRVSMQLPTLTEAQILGVKRPIVKGIADSFNTNDGLGRLTFEHMSPYTCNIDSDRIIPITIMNADSDKDWCMPER</sequence>
<feature type="domain" description="Disintegrin" evidence="12">
    <location>
        <begin position="429"/>
        <end position="517"/>
    </location>
</feature>
<dbReference type="SMART" id="SM00608">
    <property type="entry name" value="ACR"/>
    <property type="match status" value="1"/>
</dbReference>
<dbReference type="InterPro" id="IPR024079">
    <property type="entry name" value="MetalloPept_cat_dom_sf"/>
</dbReference>
<evidence type="ECO:0000259" key="12">
    <source>
        <dbReference type="PROSITE" id="PS50214"/>
    </source>
</evidence>
<feature type="transmembrane region" description="Helical" evidence="10">
    <location>
        <begin position="791"/>
        <end position="812"/>
    </location>
</feature>
<dbReference type="FunFam" id="4.10.70.10:FF:000001">
    <property type="entry name" value="Disintegrin and metalloproteinase domain-containing protein 22"/>
    <property type="match status" value="1"/>
</dbReference>
<feature type="transmembrane region" description="Helical" evidence="10">
    <location>
        <begin position="746"/>
        <end position="770"/>
    </location>
</feature>
<keyword evidence="14" id="KW-0401">Integrin</keyword>
<evidence type="ECO:0000256" key="7">
    <source>
        <dbReference type="PROSITE-ProRule" id="PRU00076"/>
    </source>
</evidence>
<comment type="subcellular location">
    <subcellularLocation>
        <location evidence="1">Membrane</location>
        <topology evidence="1">Single-pass membrane protein</topology>
    </subcellularLocation>
</comment>
<dbReference type="CDD" id="cd04269">
    <property type="entry name" value="ZnMc_adamalysin_II_like"/>
    <property type="match status" value="1"/>
</dbReference>
<keyword evidence="8" id="KW-0479">Metal-binding</keyword>
<evidence type="ECO:0000313" key="15">
    <source>
        <dbReference type="Proteomes" id="UP000242457"/>
    </source>
</evidence>
<evidence type="ECO:0000256" key="8">
    <source>
        <dbReference type="PROSITE-ProRule" id="PRU00276"/>
    </source>
</evidence>
<dbReference type="PROSITE" id="PS50026">
    <property type="entry name" value="EGF_3"/>
    <property type="match status" value="1"/>
</dbReference>
<accession>A0A2A3ED20</accession>
<evidence type="ECO:0000256" key="2">
    <source>
        <dbReference type="ARBA" id="ARBA00022692"/>
    </source>
</evidence>
<feature type="binding site" evidence="8">
    <location>
        <position position="361"/>
    </location>
    <ligand>
        <name>Zn(2+)</name>
        <dbReference type="ChEBI" id="CHEBI:29105"/>
        <note>catalytic</note>
    </ligand>
</feature>
<evidence type="ECO:0000259" key="11">
    <source>
        <dbReference type="PROSITE" id="PS50026"/>
    </source>
</evidence>
<dbReference type="EMBL" id="KZ288280">
    <property type="protein sequence ID" value="PBC29627.1"/>
    <property type="molecule type" value="Genomic_DNA"/>
</dbReference>
<dbReference type="InterPro" id="IPR006586">
    <property type="entry name" value="ADAM_Cys-rich"/>
</dbReference>
<dbReference type="Gene3D" id="4.10.70.10">
    <property type="entry name" value="Disintegrin domain"/>
    <property type="match status" value="1"/>
</dbReference>
<dbReference type="Pfam" id="PF00200">
    <property type="entry name" value="Disintegrin"/>
    <property type="match status" value="1"/>
</dbReference>
<evidence type="ECO:0000259" key="13">
    <source>
        <dbReference type="PROSITE" id="PS50215"/>
    </source>
</evidence>
<evidence type="ECO:0000256" key="9">
    <source>
        <dbReference type="SAM" id="MobiDB-lite"/>
    </source>
</evidence>
<evidence type="ECO:0000256" key="5">
    <source>
        <dbReference type="ARBA" id="ARBA00023157"/>
    </source>
</evidence>
<dbReference type="PANTHER" id="PTHR11905">
    <property type="entry name" value="ADAM A DISINTEGRIN AND METALLOPROTEASE DOMAIN"/>
    <property type="match status" value="1"/>
</dbReference>
<evidence type="ECO:0000256" key="3">
    <source>
        <dbReference type="ARBA" id="ARBA00022989"/>
    </source>
</evidence>
<keyword evidence="8" id="KW-0862">Zinc</keyword>
<dbReference type="GO" id="GO:0004222">
    <property type="term" value="F:metalloendopeptidase activity"/>
    <property type="evidence" value="ECO:0007669"/>
    <property type="project" value="InterPro"/>
</dbReference>